<evidence type="ECO:0000313" key="2">
    <source>
        <dbReference type="Proteomes" id="UP000266506"/>
    </source>
</evidence>
<dbReference type="InterPro" id="IPR026906">
    <property type="entry name" value="LRR_5"/>
</dbReference>
<name>A0A397RZR7_9MOLU</name>
<dbReference type="Proteomes" id="UP000266506">
    <property type="component" value="Unassembled WGS sequence"/>
</dbReference>
<evidence type="ECO:0000313" key="1">
    <source>
        <dbReference type="EMBL" id="RIA77919.1"/>
    </source>
</evidence>
<protein>
    <submittedName>
        <fullName evidence="1">Leucine rich repeat (LRR) protein</fullName>
    </submittedName>
</protein>
<dbReference type="InterPro" id="IPR032675">
    <property type="entry name" value="LRR_dom_sf"/>
</dbReference>
<dbReference type="Gene3D" id="3.80.10.10">
    <property type="entry name" value="Ribonuclease Inhibitor"/>
    <property type="match status" value="1"/>
</dbReference>
<accession>A0A397RZR7</accession>
<dbReference type="InParanoid" id="A0A397RZR7"/>
<dbReference type="EMBL" id="QXEV01000005">
    <property type="protein sequence ID" value="RIA77919.1"/>
    <property type="molecule type" value="Genomic_DNA"/>
</dbReference>
<proteinExistence type="predicted"/>
<reference evidence="1 2" key="1">
    <citation type="submission" date="2018-08" db="EMBL/GenBank/DDBJ databases">
        <title>Genomic Encyclopedia of Archaeal and Bacterial Type Strains, Phase II (KMG-II): from individual species to whole genera.</title>
        <authorList>
            <person name="Goeker M."/>
        </authorList>
    </citation>
    <scope>NUCLEOTIDE SEQUENCE [LARGE SCALE GENOMIC DNA]</scope>
    <source>
        <strain evidence="1 2">ATCC 27112</strain>
    </source>
</reference>
<sequence>MDKYNEIIDLMDYPTNYDLTLSYMWIHPEYIPKKIIKLGNYNYGFYKMPETHINYNYLVSKEPLPRPITVPIDDFKSDIFKNNLDITDLILSKHVSRLPKEAFLNMKNLKRIWIPKRITYIPKDCFKGCDSLDEIYYEGTKEEFDAIDIFYKQYRVIHKLGINDEIEEYYDQGNTPFINAKVYYNQIRNKKNVTEAIKTKIMKTLGGHTKW</sequence>
<dbReference type="Pfam" id="PF13306">
    <property type="entry name" value="LRR_5"/>
    <property type="match status" value="1"/>
</dbReference>
<dbReference type="AlphaFoldDB" id="A0A397RZR7"/>
<keyword evidence="2" id="KW-1185">Reference proteome</keyword>
<dbReference type="SUPFAM" id="SSF52058">
    <property type="entry name" value="L domain-like"/>
    <property type="match status" value="1"/>
</dbReference>
<gene>
    <name evidence="1" type="ORF">EI71_00702</name>
</gene>
<comment type="caution">
    <text evidence="1">The sequence shown here is derived from an EMBL/GenBank/DDBJ whole genome shotgun (WGS) entry which is preliminary data.</text>
</comment>
<organism evidence="1 2">
    <name type="scientific">Anaeroplasma bactoclasticum</name>
    <dbReference type="NCBI Taxonomy" id="2088"/>
    <lineage>
        <taxon>Bacteria</taxon>
        <taxon>Bacillati</taxon>
        <taxon>Mycoplasmatota</taxon>
        <taxon>Mollicutes</taxon>
        <taxon>Anaeroplasmatales</taxon>
        <taxon>Anaeroplasmataceae</taxon>
        <taxon>Anaeroplasma</taxon>
    </lineage>
</organism>